<evidence type="ECO:0000256" key="1">
    <source>
        <dbReference type="SAM" id="MobiDB-lite"/>
    </source>
</evidence>
<feature type="region of interest" description="Disordered" evidence="1">
    <location>
        <begin position="410"/>
        <end position="435"/>
    </location>
</feature>
<evidence type="ECO:0000313" key="4">
    <source>
        <dbReference type="Proteomes" id="UP001595973"/>
    </source>
</evidence>
<reference evidence="4" key="1">
    <citation type="journal article" date="2019" name="Int. J. Syst. Evol. Microbiol.">
        <title>The Global Catalogue of Microorganisms (GCM) 10K type strain sequencing project: providing services to taxonomists for standard genome sequencing and annotation.</title>
        <authorList>
            <consortium name="The Broad Institute Genomics Platform"/>
            <consortium name="The Broad Institute Genome Sequencing Center for Infectious Disease"/>
            <person name="Wu L."/>
            <person name="Ma J."/>
        </authorList>
    </citation>
    <scope>NUCLEOTIDE SEQUENCE [LARGE SCALE GENOMIC DNA]</scope>
    <source>
        <strain evidence="4">CGMCC 4.7283</strain>
    </source>
</reference>
<organism evidence="3 4">
    <name type="scientific">Seohaeicola nanhaiensis</name>
    <dbReference type="NCBI Taxonomy" id="1387282"/>
    <lineage>
        <taxon>Bacteria</taxon>
        <taxon>Pseudomonadati</taxon>
        <taxon>Pseudomonadota</taxon>
        <taxon>Alphaproteobacteria</taxon>
        <taxon>Rhodobacterales</taxon>
        <taxon>Roseobacteraceae</taxon>
        <taxon>Seohaeicola</taxon>
    </lineage>
</organism>
<comment type="caution">
    <text evidence="3">The sequence shown here is derived from an EMBL/GenBank/DDBJ whole genome shotgun (WGS) entry which is preliminary data.</text>
</comment>
<gene>
    <name evidence="3" type="ORF">ACFO5X_24955</name>
</gene>
<accession>A0ABV9KP20</accession>
<sequence length="435" mass="48763">MPRRIVICIDGTGNEIGDRETNVLKLYKAVAQDEEQIAHYVMGVGTYDGPQYFGRTRQLVKGFFGLAFGLGLEEDVLEAYRVLCRSYRDDDRIVLAGFSRGAYAVRVLAGFIHNFGLVRPEVLHLITPVFRAYRRVSEAPAGADPDRVFQALREYERVLRPEPAPIRALLLFDTVSSILRFHPIWRNLARYQSPVELGTHANVNSNVSVRIVLHALAVDERRSLFRAQAWNPSEGDRDGTTPLYFGNNFRNPGSRRRQIIRQRWFPGFHSDIGGSPPEDRSGIGKITVNWMLDAFEAAEAQADAEDAAQGAPAPALPPGLALRQRARKTYLQGETPGKTTPGGLPYARPDPLAPLHDSIFPGGFSRTWAWALLEILPKSLKRRAPGTPAWYRRGLIWYLPLMEPRPIPEDHEIDDSVATRRTALPEYDPPNLPAS</sequence>
<dbReference type="SUPFAM" id="SSF53474">
    <property type="entry name" value="alpha/beta-Hydrolases"/>
    <property type="match status" value="1"/>
</dbReference>
<dbReference type="Pfam" id="PF09994">
    <property type="entry name" value="T6SS_Tle1-like_cat"/>
    <property type="match status" value="1"/>
</dbReference>
<dbReference type="InterPro" id="IPR018712">
    <property type="entry name" value="Tle1-like_cat"/>
</dbReference>
<dbReference type="PANTHER" id="PTHR33840">
    <property type="match status" value="1"/>
</dbReference>
<proteinExistence type="predicted"/>
<feature type="domain" description="T6SS Phospholipase effector Tle1-like catalytic" evidence="2">
    <location>
        <begin position="3"/>
        <end position="293"/>
    </location>
</feature>
<dbReference type="Proteomes" id="UP001595973">
    <property type="component" value="Unassembled WGS sequence"/>
</dbReference>
<dbReference type="PANTHER" id="PTHR33840:SF1">
    <property type="entry name" value="TLE1 PHOSPHOLIPASE DOMAIN-CONTAINING PROTEIN"/>
    <property type="match status" value="1"/>
</dbReference>
<name>A0ABV9KP20_9RHOB</name>
<evidence type="ECO:0000259" key="2">
    <source>
        <dbReference type="Pfam" id="PF09994"/>
    </source>
</evidence>
<dbReference type="InterPro" id="IPR029058">
    <property type="entry name" value="AB_hydrolase_fold"/>
</dbReference>
<keyword evidence="4" id="KW-1185">Reference proteome</keyword>
<evidence type="ECO:0000313" key="3">
    <source>
        <dbReference type="EMBL" id="MFC4671823.1"/>
    </source>
</evidence>
<protein>
    <submittedName>
        <fullName evidence="3">T6SS phospholipase effector Tle1-like catalytic domain-containing protein</fullName>
    </submittedName>
</protein>
<dbReference type="RefSeq" id="WP_380722746.1">
    <property type="nucleotide sequence ID" value="NZ_JBHSGI010000034.1"/>
</dbReference>
<dbReference type="Gene3D" id="3.40.50.1820">
    <property type="entry name" value="alpha/beta hydrolase"/>
    <property type="match status" value="1"/>
</dbReference>
<dbReference type="EMBL" id="JBHSGI010000034">
    <property type="protein sequence ID" value="MFC4671823.1"/>
    <property type="molecule type" value="Genomic_DNA"/>
</dbReference>